<dbReference type="PANTHER" id="PTHR48043:SF145">
    <property type="entry name" value="FI06409P-RELATED"/>
    <property type="match status" value="1"/>
</dbReference>
<dbReference type="InterPro" id="IPR050271">
    <property type="entry name" value="UDP-glycosyltransferase"/>
</dbReference>
<protein>
    <recommendedName>
        <fullName evidence="7">Glycosyltransferase</fullName>
    </recommendedName>
</protein>
<accession>A0A250WQV5</accession>
<dbReference type="AlphaFoldDB" id="A0A250WQV5"/>
<feature type="transmembrane region" description="Helical" evidence="4">
    <location>
        <begin position="336"/>
        <end position="354"/>
    </location>
</feature>
<sequence length="608" mass="66703">MKDPSKALGDSKLLQEVLRNASNLYIMTWIPQNDLLAHPMVRAMITHGGVNTFYEAAYHGVPTVTFPLMAETGVADQLDNAMRAEELGMGITIRHDQRFDQAVVYNAVVKVIDDPKYAEAARDISRVLKGSTRHPATVAAEYIEQAVMRLRPQASLASHHKRHHPQQQHLSMPPLQVPHLIDSCGSATSNLTSSSPATQSDSTINFFWKRALWSKVDNSSLLTEGSIVYDREGRHNASQAQQKGRVVGATNYAPCCMPPLQQIVLPTSVLDTRLKFIQRLLCSISCLHHTFINYTVTPLSLNLVKAIALKPGGTHLRDALFSVCDALQNQSNLTKLILINLSFMVAAFTLRWIILRLIRWTYSLVPTILTFLYIPGAQQYTSSDMQEGMRSMRSRNMEHIHTYPSTPLQSQGREGNMAPGASDALLAPYAAAVHAAVLQQGTRQHSIFSYDFQQQRQMNSNPAADGGLSAQLPRDCDIADIMTCGHAEQDADFLATTPVVQRGSVTPSSSWGKRWATAVAGRVLGKQSHGSSDQKQSQGEEEDWAGEPGENQNDLEEVSSGHHRPACTADDCKASAISGKLDFSGISGDHATVGMPHEDYGSQINARS</sequence>
<dbReference type="Proteomes" id="UP000232323">
    <property type="component" value="Unassembled WGS sequence"/>
</dbReference>
<evidence type="ECO:0000256" key="1">
    <source>
        <dbReference type="ARBA" id="ARBA00022676"/>
    </source>
</evidence>
<keyword evidence="4" id="KW-1133">Transmembrane helix</keyword>
<keyword evidence="2" id="KW-0808">Transferase</keyword>
<evidence type="ECO:0000313" key="5">
    <source>
        <dbReference type="EMBL" id="GAX73225.1"/>
    </source>
</evidence>
<keyword evidence="4" id="KW-0472">Membrane</keyword>
<dbReference type="Gene3D" id="3.40.50.2000">
    <property type="entry name" value="Glycogen Phosphorylase B"/>
    <property type="match status" value="1"/>
</dbReference>
<evidence type="ECO:0000256" key="4">
    <source>
        <dbReference type="SAM" id="Phobius"/>
    </source>
</evidence>
<feature type="region of interest" description="Disordered" evidence="3">
    <location>
        <begin position="583"/>
        <end position="608"/>
    </location>
</feature>
<dbReference type="InterPro" id="IPR002213">
    <property type="entry name" value="UDP_glucos_trans"/>
</dbReference>
<gene>
    <name evidence="5" type="ORF">CEUSTIGMA_g678.t1</name>
</gene>
<feature type="compositionally biased region" description="Polar residues" evidence="3">
    <location>
        <begin position="528"/>
        <end position="537"/>
    </location>
</feature>
<dbReference type="CDD" id="cd03784">
    <property type="entry name" value="GT1_Gtf-like"/>
    <property type="match status" value="1"/>
</dbReference>
<keyword evidence="6" id="KW-1185">Reference proteome</keyword>
<dbReference type="Pfam" id="PF00201">
    <property type="entry name" value="UDPGT"/>
    <property type="match status" value="1"/>
</dbReference>
<reference evidence="5 6" key="1">
    <citation type="submission" date="2017-08" db="EMBL/GenBank/DDBJ databases">
        <title>Acidophilic green algal genome provides insights into adaptation to an acidic environment.</title>
        <authorList>
            <person name="Hirooka S."/>
            <person name="Hirose Y."/>
            <person name="Kanesaki Y."/>
            <person name="Higuchi S."/>
            <person name="Fujiwara T."/>
            <person name="Onuma R."/>
            <person name="Era A."/>
            <person name="Ohbayashi R."/>
            <person name="Uzuka A."/>
            <person name="Nozaki H."/>
            <person name="Yoshikawa H."/>
            <person name="Miyagishima S.Y."/>
        </authorList>
    </citation>
    <scope>NUCLEOTIDE SEQUENCE [LARGE SCALE GENOMIC DNA]</scope>
    <source>
        <strain evidence="5 6">NIES-2499</strain>
    </source>
</reference>
<keyword evidence="4" id="KW-0812">Transmembrane</keyword>
<evidence type="ECO:0000256" key="2">
    <source>
        <dbReference type="ARBA" id="ARBA00022679"/>
    </source>
</evidence>
<keyword evidence="1" id="KW-0328">Glycosyltransferase</keyword>
<name>A0A250WQV5_9CHLO</name>
<feature type="region of interest" description="Disordered" evidence="3">
    <location>
        <begin position="524"/>
        <end position="568"/>
    </location>
</feature>
<dbReference type="GO" id="GO:0008194">
    <property type="term" value="F:UDP-glycosyltransferase activity"/>
    <property type="evidence" value="ECO:0007669"/>
    <property type="project" value="InterPro"/>
</dbReference>
<proteinExistence type="predicted"/>
<evidence type="ECO:0000256" key="3">
    <source>
        <dbReference type="SAM" id="MobiDB-lite"/>
    </source>
</evidence>
<dbReference type="OrthoDB" id="547990at2759"/>
<comment type="caution">
    <text evidence="5">The sequence shown here is derived from an EMBL/GenBank/DDBJ whole genome shotgun (WGS) entry which is preliminary data.</text>
</comment>
<dbReference type="PANTHER" id="PTHR48043">
    <property type="entry name" value="EG:EG0003.4 PROTEIN-RELATED"/>
    <property type="match status" value="1"/>
</dbReference>
<organism evidence="5 6">
    <name type="scientific">Chlamydomonas eustigma</name>
    <dbReference type="NCBI Taxonomy" id="1157962"/>
    <lineage>
        <taxon>Eukaryota</taxon>
        <taxon>Viridiplantae</taxon>
        <taxon>Chlorophyta</taxon>
        <taxon>core chlorophytes</taxon>
        <taxon>Chlorophyceae</taxon>
        <taxon>CS clade</taxon>
        <taxon>Chlamydomonadales</taxon>
        <taxon>Chlamydomonadaceae</taxon>
        <taxon>Chlamydomonas</taxon>
    </lineage>
</organism>
<evidence type="ECO:0008006" key="7">
    <source>
        <dbReference type="Google" id="ProtNLM"/>
    </source>
</evidence>
<dbReference type="EMBL" id="BEGY01000002">
    <property type="protein sequence ID" value="GAX73225.1"/>
    <property type="molecule type" value="Genomic_DNA"/>
</dbReference>
<dbReference type="SUPFAM" id="SSF53756">
    <property type="entry name" value="UDP-Glycosyltransferase/glycogen phosphorylase"/>
    <property type="match status" value="1"/>
</dbReference>
<evidence type="ECO:0000313" key="6">
    <source>
        <dbReference type="Proteomes" id="UP000232323"/>
    </source>
</evidence>
<dbReference type="STRING" id="1157962.A0A250WQV5"/>